<keyword evidence="3" id="KW-1133">Transmembrane helix</keyword>
<evidence type="ECO:0000256" key="1">
    <source>
        <dbReference type="ARBA" id="ARBA00004167"/>
    </source>
</evidence>
<dbReference type="InterPro" id="IPR007452">
    <property type="entry name" value="TamB_C"/>
</dbReference>
<accession>A0ABP8Q5C0</accession>
<reference evidence="7" key="1">
    <citation type="journal article" date="2019" name="Int. J. Syst. Evol. Microbiol.">
        <title>The Global Catalogue of Microorganisms (GCM) 10K type strain sequencing project: providing services to taxonomists for standard genome sequencing and annotation.</title>
        <authorList>
            <consortium name="The Broad Institute Genomics Platform"/>
            <consortium name="The Broad Institute Genome Sequencing Center for Infectious Disease"/>
            <person name="Wu L."/>
            <person name="Ma J."/>
        </authorList>
    </citation>
    <scope>NUCLEOTIDE SEQUENCE [LARGE SCALE GENOMIC DNA]</scope>
    <source>
        <strain evidence="7">JCM 32226</strain>
    </source>
</reference>
<proteinExistence type="predicted"/>
<evidence type="ECO:0000256" key="4">
    <source>
        <dbReference type="ARBA" id="ARBA00023136"/>
    </source>
</evidence>
<evidence type="ECO:0000313" key="6">
    <source>
        <dbReference type="EMBL" id="GAA4498062.1"/>
    </source>
</evidence>
<dbReference type="PANTHER" id="PTHR36985:SF1">
    <property type="entry name" value="TRANSLOCATION AND ASSEMBLY MODULE SUBUNIT TAMB"/>
    <property type="match status" value="1"/>
</dbReference>
<evidence type="ECO:0000259" key="5">
    <source>
        <dbReference type="Pfam" id="PF04357"/>
    </source>
</evidence>
<dbReference type="RefSeq" id="WP_345011764.1">
    <property type="nucleotide sequence ID" value="NZ_BAABFC010000010.1"/>
</dbReference>
<keyword evidence="7" id="KW-1185">Reference proteome</keyword>
<keyword evidence="4" id="KW-0472">Membrane</keyword>
<keyword evidence="2" id="KW-0812">Transmembrane</keyword>
<evidence type="ECO:0000256" key="2">
    <source>
        <dbReference type="ARBA" id="ARBA00022692"/>
    </source>
</evidence>
<evidence type="ECO:0000256" key="3">
    <source>
        <dbReference type="ARBA" id="ARBA00022989"/>
    </source>
</evidence>
<dbReference type="EMBL" id="BAABFC010000010">
    <property type="protein sequence ID" value="GAA4498062.1"/>
    <property type="molecule type" value="Genomic_DNA"/>
</dbReference>
<comment type="subcellular location">
    <subcellularLocation>
        <location evidence="1">Membrane</location>
        <topology evidence="1">Single-pass membrane protein</topology>
    </subcellularLocation>
</comment>
<evidence type="ECO:0000313" key="7">
    <source>
        <dbReference type="Proteomes" id="UP001501321"/>
    </source>
</evidence>
<feature type="domain" description="Translocation and assembly module TamB C-terminal" evidence="5">
    <location>
        <begin position="955"/>
        <end position="1290"/>
    </location>
</feature>
<name>A0ABP8Q5C0_9GAMM</name>
<organism evidence="6 7">
    <name type="scientific">Pseudaeromonas paramecii</name>
    <dbReference type="NCBI Taxonomy" id="2138166"/>
    <lineage>
        <taxon>Bacteria</taxon>
        <taxon>Pseudomonadati</taxon>
        <taxon>Pseudomonadota</taxon>
        <taxon>Gammaproteobacteria</taxon>
        <taxon>Aeromonadales</taxon>
        <taxon>Aeromonadaceae</taxon>
        <taxon>Pseudaeromonas</taxon>
    </lineage>
</organism>
<comment type="caution">
    <text evidence="6">The sequence shown here is derived from an EMBL/GenBank/DDBJ whole genome shotgun (WGS) entry which is preliminary data.</text>
</comment>
<sequence length="1290" mass="137407">MSTLRNLILTGLALLCLSVLLVSLLLFTSVGNQLIWRLATDQLPQLKGRLVAGQLAEGWQFEDLSWQDEAVQFSAQRLNLSWRPGALLFGSLQVDALRGEGVSLTLAPAASASAETVTEETSIGPLVLPFNLHLNQLALDKLHFAMPQLAVELDHFASSANWLGSHLYIGTSQLRGLAVDWDMPAPSAAQGTGLVTAAVGTAMVGGASGASSAAVPTATIGGEPSLAKLPSTTASAATVTAKAGQSAAKTTTKPQQAERIALPPVTLPLDISLAGLRLERVRYRQPGVDTDWLSGQLAAQFIGDQLTIQQLDLQHPQGTVALKGALTFADDYPLSLALGLHTAYGLPEGMPARTLDLDAKGSLGDLVLTARLDGSEGITLDAKLDALDAQLPFTLALNWAQLAWPLSGAADYVASDGRLKAKGSLKHYEANLSSTIKALSYPQGRLSSQLQGNLDGLELTRLAWDSDQTQAAISGKLAWQKGIHWQGELSLNSTRLQAWVPDLQGQFALGLHSEFKMSGSHWQLGLRKLAGQGRINGYPVAVSGDVSGNDRLQWQVQELRLASGANRLRVNGQLEKQWALSGDLQAPELGILGSGFEGALSGQLALTGSAQAPKVAVSLQSARLRWPDGSLRDLDLNGQLEPARQYAGQLALSLGRLHVAGVGLKDLQLNVDGDAKSHRLELDFDGKTLAGSVQLRGGLNAKGWQGALSEAWFDTQLGRWQLAAPLTLASRAPWQRVQLGEQCWLSDPASLCLSAADLAADQGKLALRLDKFATERLAVLLPERLGWRSELGAEAQLAWRNGVPNLTATVQTGAGEIISDGVPSAYQTLQLSAGLDAKQARLKLDFLSQVLGKALVDLQVRDPQGKQQLGGTLSLDNLRLYGLAPLVDALHRSRGRIDGQGRLEGSLTMPLFYGQLSLTEGELDTNLDIAAVRDLQAKMDIQGARADLSGSLNLGKGKMQLQGLMDWQGPQPRGWLTLDGKQLELGLAGYGRGRLDHQIRLDFADEIHLTGQLALPWARIKVKSLPDSVVSVSPDVEVVRGKTSDEPPASAIPFYLDVTTRLGPDVKLNAMGLQTQLEGRLKASQQPGKSLQLNGEINLVNGRYRAYGQNLEIRSGKLMFSGNPDQPLLAVEAVRSEEAMEDEDVTVGVRVSGLATAPKVTLFSDPEMSQADKLSYLLRGRSSTASGGSGNDMMTAMLLGAGIGQAGGVVTGVAESLGFSDVALDTAGSGDDTQVNISGYIMPGLQVQYGVGVFTSISEVKVKFELMPKLYIQALSGLNQALDLFYKFEF</sequence>
<protein>
    <submittedName>
        <fullName evidence="6">Translocation/assembly module TamB domain-containing protein</fullName>
    </submittedName>
</protein>
<dbReference type="Pfam" id="PF04357">
    <property type="entry name" value="TamB"/>
    <property type="match status" value="1"/>
</dbReference>
<dbReference type="Proteomes" id="UP001501321">
    <property type="component" value="Unassembled WGS sequence"/>
</dbReference>
<dbReference type="PANTHER" id="PTHR36985">
    <property type="entry name" value="TRANSLOCATION AND ASSEMBLY MODULE SUBUNIT TAMB"/>
    <property type="match status" value="1"/>
</dbReference>
<gene>
    <name evidence="6" type="ORF">GCM10023095_15720</name>
</gene>